<proteinExistence type="inferred from homology"/>
<dbReference type="Pfam" id="PF03883">
    <property type="entry name" value="H2O2_YaaD"/>
    <property type="match status" value="1"/>
</dbReference>
<evidence type="ECO:0000256" key="1">
    <source>
        <dbReference type="HAMAP-Rule" id="MF_00652"/>
    </source>
</evidence>
<dbReference type="GO" id="GO:0033194">
    <property type="term" value="P:response to hydroperoxide"/>
    <property type="evidence" value="ECO:0007669"/>
    <property type="project" value="TreeGrafter"/>
</dbReference>
<dbReference type="PANTHER" id="PTHR30283">
    <property type="entry name" value="PEROXIDE STRESS RESPONSE PROTEIN YAAA"/>
    <property type="match status" value="1"/>
</dbReference>
<protein>
    <recommendedName>
        <fullName evidence="1">UPF0246 protein GHK24_09400</fullName>
    </recommendedName>
</protein>
<dbReference type="AlphaFoldDB" id="A0A6L5JY81"/>
<reference evidence="2 3" key="1">
    <citation type="submission" date="2019-10" db="EMBL/GenBank/DDBJ databases">
        <title>Whole-genome sequence of the purple nonsulfur photosynthetic bacterium Rhodocyclus tenuis.</title>
        <authorList>
            <person name="Kyndt J.A."/>
            <person name="Meyer T.E."/>
        </authorList>
    </citation>
    <scope>NUCLEOTIDE SEQUENCE [LARGE SCALE GENOMIC DNA]</scope>
    <source>
        <strain evidence="2 3">DSM 110</strain>
    </source>
</reference>
<dbReference type="HAMAP" id="MF_00652">
    <property type="entry name" value="UPF0246"/>
    <property type="match status" value="1"/>
</dbReference>
<comment type="caution">
    <text evidence="2">The sequence shown here is derived from an EMBL/GenBank/DDBJ whole genome shotgun (WGS) entry which is preliminary data.</text>
</comment>
<evidence type="ECO:0000313" key="3">
    <source>
        <dbReference type="Proteomes" id="UP000480275"/>
    </source>
</evidence>
<dbReference type="EMBL" id="WIXJ01000006">
    <property type="protein sequence ID" value="MQY51991.1"/>
    <property type="molecule type" value="Genomic_DNA"/>
</dbReference>
<sequence>MIIVLSPAKTLDLSPPPLALTPTAPAFLDEARLLVERLRAMSPAQLGSLMGISDTLASLNATRFADWGSDSASAALPAVFAFNGDVYEGLAARSLSADDLQFAQRHLRILSGLYGVLRPLDRMEAYRLEMGTRLDTPRGKDLYAFWGEHPARAIEALAQEIAPEMAQESEREMAPGVAQARARTTEPANGALPMAQTLVNLASEEYFKVLARHCRLPVVQPVFEDWSAGRFKVVSFFAKRARGLMARYAILHRLRDAADLRSFAEDGYAFAPEVSDAARWVFRRRSV</sequence>
<organism evidence="2 3">
    <name type="scientific">Rhodocyclus tenuis</name>
    <name type="common">Rhodospirillum tenue</name>
    <dbReference type="NCBI Taxonomy" id="1066"/>
    <lineage>
        <taxon>Bacteria</taxon>
        <taxon>Pseudomonadati</taxon>
        <taxon>Pseudomonadota</taxon>
        <taxon>Betaproteobacteria</taxon>
        <taxon>Rhodocyclales</taxon>
        <taxon>Rhodocyclaceae</taxon>
        <taxon>Rhodocyclus</taxon>
    </lineage>
</organism>
<dbReference type="PANTHER" id="PTHR30283:SF4">
    <property type="entry name" value="PEROXIDE STRESS RESISTANCE PROTEIN YAAA"/>
    <property type="match status" value="1"/>
</dbReference>
<comment type="similarity">
    <text evidence="1">Belongs to the UPF0246 family.</text>
</comment>
<dbReference type="GO" id="GO:0005829">
    <property type="term" value="C:cytosol"/>
    <property type="evidence" value="ECO:0007669"/>
    <property type="project" value="TreeGrafter"/>
</dbReference>
<accession>A0A6L5JY81</accession>
<name>A0A6L5JY81_RHOTE</name>
<dbReference type="Proteomes" id="UP000480275">
    <property type="component" value="Unassembled WGS sequence"/>
</dbReference>
<dbReference type="InterPro" id="IPR005583">
    <property type="entry name" value="YaaA"/>
</dbReference>
<evidence type="ECO:0000313" key="2">
    <source>
        <dbReference type="EMBL" id="MQY51991.1"/>
    </source>
</evidence>
<dbReference type="OrthoDB" id="9777133at2"/>
<gene>
    <name evidence="2" type="primary">yaaA</name>
    <name evidence="2" type="ORF">GHK24_09400</name>
</gene>